<accession>A0A7C9VTG9</accession>
<evidence type="ECO:0000313" key="2">
    <source>
        <dbReference type="EMBL" id="NGY61975.1"/>
    </source>
</evidence>
<evidence type="ECO:0000259" key="1">
    <source>
        <dbReference type="Pfam" id="PF00144"/>
    </source>
</evidence>
<dbReference type="PANTHER" id="PTHR43283">
    <property type="entry name" value="BETA-LACTAMASE-RELATED"/>
    <property type="match status" value="1"/>
</dbReference>
<dbReference type="RefSeq" id="WP_166048943.1">
    <property type="nucleotide sequence ID" value="NZ_JAAMPJ010000006.1"/>
</dbReference>
<proteinExistence type="predicted"/>
<sequence length="326" mass="35085">MTLQEVLDAHREAVPTAVALIARGDDVEFAAIGEDTRESVFPIASVTKPIVATAAVLLVRDGKIGLDDPIADWLPELANPVVVRTPASEIDDVVPAARPITVRHLLASRSGWGFTADFSLPATRKLFDEAHLHGRPDLPAPEEWLKHLAQVPLLHQPGDGWTYNTSYDVLGVLLHRATGSLPDFLTEHLCAPAGMTNTAFISDVLPSGAGGLNSTVDDLLAFNRYLLSSDLVSRLAVDTTSAEEREAGQLFLEGQGWGFGGSVDIAEIDPWNVRGRYGWVGGSGTTSHVVPSQDMVAVLLTRTAMTGPTPTEIMRDFWRYAASEAM</sequence>
<gene>
    <name evidence="2" type="ORF">G7043_23885</name>
</gene>
<dbReference type="PANTHER" id="PTHR43283:SF3">
    <property type="entry name" value="BETA-LACTAMASE FAMILY PROTEIN (AFU_ORTHOLOGUE AFUA_5G07500)"/>
    <property type="match status" value="1"/>
</dbReference>
<dbReference type="AlphaFoldDB" id="A0A7C9VTG9"/>
<dbReference type="InterPro" id="IPR001466">
    <property type="entry name" value="Beta-lactam-related"/>
</dbReference>
<dbReference type="Gene3D" id="3.40.710.10">
    <property type="entry name" value="DD-peptidase/beta-lactamase superfamily"/>
    <property type="match status" value="1"/>
</dbReference>
<name>A0A7C9VTG9_9PSEU</name>
<organism evidence="2 3">
    <name type="scientific">Lentzea alba</name>
    <dbReference type="NCBI Taxonomy" id="2714351"/>
    <lineage>
        <taxon>Bacteria</taxon>
        <taxon>Bacillati</taxon>
        <taxon>Actinomycetota</taxon>
        <taxon>Actinomycetes</taxon>
        <taxon>Pseudonocardiales</taxon>
        <taxon>Pseudonocardiaceae</taxon>
        <taxon>Lentzea</taxon>
    </lineage>
</organism>
<comment type="caution">
    <text evidence="2">The sequence shown here is derived from an EMBL/GenBank/DDBJ whole genome shotgun (WGS) entry which is preliminary data.</text>
</comment>
<keyword evidence="3" id="KW-1185">Reference proteome</keyword>
<dbReference type="SUPFAM" id="SSF56601">
    <property type="entry name" value="beta-lactamase/transpeptidase-like"/>
    <property type="match status" value="1"/>
</dbReference>
<reference evidence="2 3" key="1">
    <citation type="submission" date="2020-03" db="EMBL/GenBank/DDBJ databases">
        <title>Isolation and identification of active actinomycetes.</title>
        <authorList>
            <person name="Sun X."/>
        </authorList>
    </citation>
    <scope>NUCLEOTIDE SEQUENCE [LARGE SCALE GENOMIC DNA]</scope>
    <source>
        <strain evidence="2 3">NEAU-D13</strain>
    </source>
</reference>
<dbReference type="EMBL" id="JAAMPJ010000006">
    <property type="protein sequence ID" value="NGY61975.1"/>
    <property type="molecule type" value="Genomic_DNA"/>
</dbReference>
<dbReference type="InterPro" id="IPR050789">
    <property type="entry name" value="Diverse_Enzym_Activities"/>
</dbReference>
<dbReference type="Proteomes" id="UP000481360">
    <property type="component" value="Unassembled WGS sequence"/>
</dbReference>
<feature type="domain" description="Beta-lactamase-related" evidence="1">
    <location>
        <begin position="9"/>
        <end position="304"/>
    </location>
</feature>
<protein>
    <submittedName>
        <fullName evidence="2">Beta-lactamase family protein</fullName>
    </submittedName>
</protein>
<dbReference type="Pfam" id="PF00144">
    <property type="entry name" value="Beta-lactamase"/>
    <property type="match status" value="1"/>
</dbReference>
<evidence type="ECO:0000313" key="3">
    <source>
        <dbReference type="Proteomes" id="UP000481360"/>
    </source>
</evidence>
<dbReference type="InterPro" id="IPR012338">
    <property type="entry name" value="Beta-lactam/transpept-like"/>
</dbReference>